<evidence type="ECO:0000256" key="4">
    <source>
        <dbReference type="ARBA" id="ARBA00022989"/>
    </source>
</evidence>
<evidence type="ECO:0000313" key="11">
    <source>
        <dbReference type="Proteomes" id="UP001197492"/>
    </source>
</evidence>
<evidence type="ECO:0000313" key="9">
    <source>
        <dbReference type="EMBL" id="MBV3392272.1"/>
    </source>
</evidence>
<keyword evidence="5 6" id="KW-0472">Membrane</keyword>
<protein>
    <submittedName>
        <fullName evidence="8">YitT family protein</fullName>
    </submittedName>
</protein>
<keyword evidence="11" id="KW-1185">Reference proteome</keyword>
<feature type="domain" description="DUF2179" evidence="7">
    <location>
        <begin position="230"/>
        <end position="284"/>
    </location>
</feature>
<dbReference type="Pfam" id="PF02588">
    <property type="entry name" value="YitT_membrane"/>
    <property type="match status" value="1"/>
</dbReference>
<evidence type="ECO:0000313" key="10">
    <source>
        <dbReference type="Proteomes" id="UP001196408"/>
    </source>
</evidence>
<dbReference type="PANTHER" id="PTHR33545">
    <property type="entry name" value="UPF0750 MEMBRANE PROTEIN YITT-RELATED"/>
    <property type="match status" value="1"/>
</dbReference>
<dbReference type="EMBL" id="JAHOEL010000013">
    <property type="protein sequence ID" value="MBV3392272.1"/>
    <property type="molecule type" value="Genomic_DNA"/>
</dbReference>
<evidence type="ECO:0000256" key="5">
    <source>
        <dbReference type="ARBA" id="ARBA00023136"/>
    </source>
</evidence>
<dbReference type="PANTHER" id="PTHR33545:SF5">
    <property type="entry name" value="UPF0750 MEMBRANE PROTEIN YITT"/>
    <property type="match status" value="1"/>
</dbReference>
<feature type="transmembrane region" description="Helical" evidence="6">
    <location>
        <begin position="90"/>
        <end position="111"/>
    </location>
</feature>
<evidence type="ECO:0000256" key="2">
    <source>
        <dbReference type="ARBA" id="ARBA00022475"/>
    </source>
</evidence>
<dbReference type="InterPro" id="IPR003740">
    <property type="entry name" value="YitT"/>
</dbReference>
<evidence type="ECO:0000256" key="3">
    <source>
        <dbReference type="ARBA" id="ARBA00022692"/>
    </source>
</evidence>
<dbReference type="CDD" id="cd16380">
    <property type="entry name" value="YitT_C"/>
    <property type="match status" value="1"/>
</dbReference>
<dbReference type="Proteomes" id="UP001196408">
    <property type="component" value="Unassembled WGS sequence"/>
</dbReference>
<dbReference type="InterPro" id="IPR051461">
    <property type="entry name" value="UPF0750_membrane"/>
</dbReference>
<dbReference type="Pfam" id="PF10035">
    <property type="entry name" value="DUF2179"/>
    <property type="match status" value="1"/>
</dbReference>
<dbReference type="InterPro" id="IPR019264">
    <property type="entry name" value="DUF2179"/>
</dbReference>
<comment type="subcellular location">
    <subcellularLocation>
        <location evidence="1">Cell membrane</location>
        <topology evidence="1">Multi-pass membrane protein</topology>
    </subcellularLocation>
</comment>
<dbReference type="AlphaFoldDB" id="A0AAW4MTJ5"/>
<sequence>MSKNLSAAYKTNKRYIITFFAVFFSALLQTFVLQTFLNPSDLLSSGFTGVAILINRISMLYGYSLSISTLVIVLNLPVAIVCYKTIGKKFVFFSFLQVIFFSIFTRILSFDPLFDDVILNVCFGGFLYGFAIAIALKGNASTAGTDFIALYVSNKMNKSIFEYIFVFNTLMLCVFGFMFGWVHAGYSILFQFLSTKTIDTFYKRYKRVTLEITTIHPEELRQAYIAQYRHGLTMLHGEGGYSGHPLTMIHTVVSSYEVQDIVVLMKSIDSHVIINILPTENFVGGFYQKPLD</sequence>
<feature type="transmembrane region" description="Helical" evidence="6">
    <location>
        <begin position="57"/>
        <end position="83"/>
    </location>
</feature>
<comment type="caution">
    <text evidence="8">The sequence shown here is derived from an EMBL/GenBank/DDBJ whole genome shotgun (WGS) entry which is preliminary data.</text>
</comment>
<reference evidence="8 11" key="1">
    <citation type="submission" date="2021-06" db="EMBL/GenBank/DDBJ databases">
        <title>Collection of gut derived symbiotic bacterial strains cultured from healthy donors.</title>
        <authorList>
            <person name="Lin H."/>
            <person name="Littmann E."/>
            <person name="Pamer E.G."/>
        </authorList>
    </citation>
    <scope>NUCLEOTIDE SEQUENCE</scope>
    <source>
        <strain evidence="9 11">MSK.21.70</strain>
        <strain evidence="8">MSK.21.82</strain>
    </source>
</reference>
<feature type="transmembrane region" description="Helical" evidence="6">
    <location>
        <begin position="117"/>
        <end position="139"/>
    </location>
</feature>
<evidence type="ECO:0000259" key="7">
    <source>
        <dbReference type="Pfam" id="PF10035"/>
    </source>
</evidence>
<feature type="transmembrane region" description="Helical" evidence="6">
    <location>
        <begin position="15"/>
        <end position="37"/>
    </location>
</feature>
<keyword evidence="2" id="KW-1003">Cell membrane</keyword>
<proteinExistence type="predicted"/>
<dbReference type="RefSeq" id="WP_217747210.1">
    <property type="nucleotide sequence ID" value="NZ_JAHOEB010000013.1"/>
</dbReference>
<dbReference type="GO" id="GO:0005886">
    <property type="term" value="C:plasma membrane"/>
    <property type="evidence" value="ECO:0007669"/>
    <property type="project" value="UniProtKB-SubCell"/>
</dbReference>
<name>A0AAW4MTJ5_9FIRM</name>
<feature type="transmembrane region" description="Helical" evidence="6">
    <location>
        <begin position="160"/>
        <end position="182"/>
    </location>
</feature>
<dbReference type="PIRSF" id="PIRSF006483">
    <property type="entry name" value="Membrane_protein_YitT"/>
    <property type="match status" value="1"/>
</dbReference>
<gene>
    <name evidence="8" type="ORF">KSV97_03020</name>
    <name evidence="9" type="ORF">KSW06_03200</name>
</gene>
<accession>A0AAW4MTJ5</accession>
<dbReference type="EMBL" id="JAHOEF010000012">
    <property type="protein sequence ID" value="MBV3382214.1"/>
    <property type="molecule type" value="Genomic_DNA"/>
</dbReference>
<dbReference type="Proteomes" id="UP001197492">
    <property type="component" value="Unassembled WGS sequence"/>
</dbReference>
<evidence type="ECO:0000256" key="6">
    <source>
        <dbReference type="SAM" id="Phobius"/>
    </source>
</evidence>
<organism evidence="8 10">
    <name type="scientific">Catenibacterium mitsuokai</name>
    <dbReference type="NCBI Taxonomy" id="100886"/>
    <lineage>
        <taxon>Bacteria</taxon>
        <taxon>Bacillati</taxon>
        <taxon>Bacillota</taxon>
        <taxon>Erysipelotrichia</taxon>
        <taxon>Erysipelotrichales</taxon>
        <taxon>Coprobacillaceae</taxon>
        <taxon>Catenibacterium</taxon>
    </lineage>
</organism>
<keyword evidence="3 6" id="KW-0812">Transmembrane</keyword>
<evidence type="ECO:0000256" key="1">
    <source>
        <dbReference type="ARBA" id="ARBA00004651"/>
    </source>
</evidence>
<evidence type="ECO:0000313" key="8">
    <source>
        <dbReference type="EMBL" id="MBV3382214.1"/>
    </source>
</evidence>
<keyword evidence="4 6" id="KW-1133">Transmembrane helix</keyword>